<feature type="domain" description="RING-type" evidence="2">
    <location>
        <begin position="67"/>
        <end position="109"/>
    </location>
</feature>
<organism evidence="3 4">
    <name type="scientific">Sesamum indicum</name>
    <name type="common">Oriental sesame</name>
    <name type="synonym">Sesamum orientale</name>
    <dbReference type="NCBI Taxonomy" id="4182"/>
    <lineage>
        <taxon>Eukaryota</taxon>
        <taxon>Viridiplantae</taxon>
        <taxon>Streptophyta</taxon>
        <taxon>Embryophyta</taxon>
        <taxon>Tracheophyta</taxon>
        <taxon>Spermatophyta</taxon>
        <taxon>Magnoliopsida</taxon>
        <taxon>eudicotyledons</taxon>
        <taxon>Gunneridae</taxon>
        <taxon>Pentapetalae</taxon>
        <taxon>asterids</taxon>
        <taxon>lamiids</taxon>
        <taxon>Lamiales</taxon>
        <taxon>Pedaliaceae</taxon>
        <taxon>Sesamum</taxon>
    </lineage>
</organism>
<accession>A0A6I9T5W3</accession>
<dbReference type="Gene3D" id="3.30.40.10">
    <property type="entry name" value="Zinc/RING finger domain, C3HC4 (zinc finger)"/>
    <property type="match status" value="1"/>
</dbReference>
<keyword evidence="1" id="KW-0479">Metal-binding</keyword>
<keyword evidence="3" id="KW-1185">Reference proteome</keyword>
<keyword evidence="1" id="KW-0862">Zinc</keyword>
<dbReference type="KEGG" id="sind:105162211"/>
<keyword evidence="1" id="KW-0863">Zinc-finger</keyword>
<dbReference type="Gramene" id="SIN_1013605.t">
    <property type="protein sequence ID" value="SIN_1013605.t.cds1"/>
    <property type="gene ID" value="SIN_1013605"/>
</dbReference>
<evidence type="ECO:0000256" key="1">
    <source>
        <dbReference type="PROSITE-ProRule" id="PRU00175"/>
    </source>
</evidence>
<dbReference type="PANTHER" id="PTHR47258:SF1">
    <property type="entry name" value="E3 UBIQUITIN-PROTEIN LIGASE XERICO-RELATED"/>
    <property type="match status" value="1"/>
</dbReference>
<dbReference type="OrthoDB" id="9984778at2759"/>
<sequence length="147" mass="17339">MLQIMPKSLVLNYMILIATQLKWAWDYILYQSFFQPRAAGIMLHEHVDNFRVTHYTKDAKSEELEECAVCLCRIEEGDEVRELRCGHLFHRVCLDRWIGYGHVTCPLCRNNLKPPPFAAELHHELVVINFYTAATRSRDDGCTWWLR</sequence>
<dbReference type="AlphaFoldDB" id="A0A6I9T5W3"/>
<evidence type="ECO:0000313" key="4">
    <source>
        <dbReference type="RefSeq" id="XP_011078506.2"/>
    </source>
</evidence>
<dbReference type="InParanoid" id="A0A6I9T5W3"/>
<dbReference type="Pfam" id="PF13639">
    <property type="entry name" value="zf-RING_2"/>
    <property type="match status" value="1"/>
</dbReference>
<gene>
    <name evidence="4" type="primary">LOC105162211</name>
</gene>
<protein>
    <submittedName>
        <fullName evidence="4">RING-H2 finger protein ATL3-like</fullName>
    </submittedName>
</protein>
<dbReference type="PROSITE" id="PS50089">
    <property type="entry name" value="ZF_RING_2"/>
    <property type="match status" value="1"/>
</dbReference>
<dbReference type="RefSeq" id="XP_011078506.2">
    <property type="nucleotide sequence ID" value="XM_011080204.2"/>
</dbReference>
<evidence type="ECO:0000313" key="3">
    <source>
        <dbReference type="Proteomes" id="UP000504604"/>
    </source>
</evidence>
<dbReference type="SMART" id="SM00184">
    <property type="entry name" value="RING"/>
    <property type="match status" value="1"/>
</dbReference>
<reference evidence="4" key="2">
    <citation type="submission" date="2025-08" db="UniProtKB">
        <authorList>
            <consortium name="RefSeq"/>
        </authorList>
    </citation>
    <scope>IDENTIFICATION</scope>
</reference>
<dbReference type="SUPFAM" id="SSF57850">
    <property type="entry name" value="RING/U-box"/>
    <property type="match status" value="1"/>
</dbReference>
<dbReference type="PANTHER" id="PTHR47258">
    <property type="match status" value="1"/>
</dbReference>
<name>A0A6I9T5W3_SESIN</name>
<dbReference type="Proteomes" id="UP000504604">
    <property type="component" value="Linkage group LG1"/>
</dbReference>
<reference evidence="3" key="1">
    <citation type="submission" date="2024-10" db="UniProtKB">
        <authorList>
            <consortium name="RefSeq"/>
        </authorList>
    </citation>
    <scope>NUCLEOTIDE SEQUENCE [LARGE SCALE GENOMIC DNA]</scope>
    <source>
        <strain evidence="3">cv. Zhongzhi No. 13</strain>
    </source>
</reference>
<dbReference type="GeneID" id="105162211"/>
<dbReference type="InterPro" id="IPR001841">
    <property type="entry name" value="Znf_RING"/>
</dbReference>
<dbReference type="GO" id="GO:0008270">
    <property type="term" value="F:zinc ion binding"/>
    <property type="evidence" value="ECO:0007669"/>
    <property type="project" value="UniProtKB-KW"/>
</dbReference>
<evidence type="ECO:0000259" key="2">
    <source>
        <dbReference type="PROSITE" id="PS50089"/>
    </source>
</evidence>
<dbReference type="InterPro" id="IPR044249">
    <property type="entry name" value="XERICO-like"/>
</dbReference>
<dbReference type="InterPro" id="IPR013083">
    <property type="entry name" value="Znf_RING/FYVE/PHD"/>
</dbReference>
<proteinExistence type="predicted"/>